<accession>A0A6J7GN02</accession>
<reference evidence="1" key="1">
    <citation type="submission" date="2020-05" db="EMBL/GenBank/DDBJ databases">
        <authorList>
            <person name="Chiriac C."/>
            <person name="Salcher M."/>
            <person name="Ghai R."/>
            <person name="Kavagutti S V."/>
        </authorList>
    </citation>
    <scope>NUCLEOTIDE SEQUENCE</scope>
</reference>
<organism evidence="1">
    <name type="scientific">freshwater metagenome</name>
    <dbReference type="NCBI Taxonomy" id="449393"/>
    <lineage>
        <taxon>unclassified sequences</taxon>
        <taxon>metagenomes</taxon>
        <taxon>ecological metagenomes</taxon>
    </lineage>
</organism>
<dbReference type="AlphaFoldDB" id="A0A6J7GN02"/>
<proteinExistence type="predicted"/>
<dbReference type="EMBL" id="CAFBML010000078">
    <property type="protein sequence ID" value="CAB4904779.1"/>
    <property type="molecule type" value="Genomic_DNA"/>
</dbReference>
<evidence type="ECO:0000313" key="1">
    <source>
        <dbReference type="EMBL" id="CAB4904779.1"/>
    </source>
</evidence>
<sequence length="121" mass="14109">MKKQYSVLTHEANFTPPDFGSLLQVGEFDTAEEAIACLKRSIDKQLMESLNDGKTPKEAYDQFSLYGEVPIIDGEPRVYVQPYEYAQKRVKELVHLKVIKKLDDYMYLKEQEELKSRKKTD</sequence>
<protein>
    <submittedName>
        <fullName evidence="1">Unannotated protein</fullName>
    </submittedName>
</protein>
<gene>
    <name evidence="1" type="ORF">UFOPK3592_00653</name>
</gene>
<name>A0A6J7GN02_9ZZZZ</name>